<dbReference type="EMBL" id="JACEIK010004648">
    <property type="protein sequence ID" value="MCD9646034.1"/>
    <property type="molecule type" value="Genomic_DNA"/>
</dbReference>
<name>A0ABS8VGP2_DATST</name>
<evidence type="ECO:0000313" key="2">
    <source>
        <dbReference type="EMBL" id="MCD9646034.1"/>
    </source>
</evidence>
<keyword evidence="3" id="KW-1185">Reference proteome</keyword>
<evidence type="ECO:0000256" key="1">
    <source>
        <dbReference type="SAM" id="MobiDB-lite"/>
    </source>
</evidence>
<dbReference type="Proteomes" id="UP000823775">
    <property type="component" value="Unassembled WGS sequence"/>
</dbReference>
<comment type="caution">
    <text evidence="2">The sequence shown here is derived from an EMBL/GenBank/DDBJ whole genome shotgun (WGS) entry which is preliminary data.</text>
</comment>
<feature type="region of interest" description="Disordered" evidence="1">
    <location>
        <begin position="1"/>
        <end position="52"/>
    </location>
</feature>
<feature type="non-terminal residue" evidence="2">
    <location>
        <position position="1"/>
    </location>
</feature>
<accession>A0ABS8VGP2</accession>
<feature type="compositionally biased region" description="Basic and acidic residues" evidence="1">
    <location>
        <begin position="1"/>
        <end position="17"/>
    </location>
</feature>
<protein>
    <submittedName>
        <fullName evidence="2">Uncharacterized protein</fullName>
    </submittedName>
</protein>
<evidence type="ECO:0000313" key="3">
    <source>
        <dbReference type="Proteomes" id="UP000823775"/>
    </source>
</evidence>
<organism evidence="2 3">
    <name type="scientific">Datura stramonium</name>
    <name type="common">Jimsonweed</name>
    <name type="synonym">Common thornapple</name>
    <dbReference type="NCBI Taxonomy" id="4076"/>
    <lineage>
        <taxon>Eukaryota</taxon>
        <taxon>Viridiplantae</taxon>
        <taxon>Streptophyta</taxon>
        <taxon>Embryophyta</taxon>
        <taxon>Tracheophyta</taxon>
        <taxon>Spermatophyta</taxon>
        <taxon>Magnoliopsida</taxon>
        <taxon>eudicotyledons</taxon>
        <taxon>Gunneridae</taxon>
        <taxon>Pentapetalae</taxon>
        <taxon>asterids</taxon>
        <taxon>lamiids</taxon>
        <taxon>Solanales</taxon>
        <taxon>Solanaceae</taxon>
        <taxon>Solanoideae</taxon>
        <taxon>Datureae</taxon>
        <taxon>Datura</taxon>
    </lineage>
</organism>
<reference evidence="2 3" key="1">
    <citation type="journal article" date="2021" name="BMC Genomics">
        <title>Datura genome reveals duplications of psychoactive alkaloid biosynthetic genes and high mutation rate following tissue culture.</title>
        <authorList>
            <person name="Rajewski A."/>
            <person name="Carter-House D."/>
            <person name="Stajich J."/>
            <person name="Litt A."/>
        </authorList>
    </citation>
    <scope>NUCLEOTIDE SEQUENCE [LARGE SCALE GENOMIC DNA]</scope>
    <source>
        <strain evidence="2">AR-01</strain>
    </source>
</reference>
<proteinExistence type="predicted"/>
<feature type="compositionally biased region" description="Basic and acidic residues" evidence="1">
    <location>
        <begin position="41"/>
        <end position="52"/>
    </location>
</feature>
<sequence>RPDLDRFKQIRPKPDKIVKKRGRSGDVDSGCGSLPEDGETDRDLVGEGEEGRERGGLGLRFLVAVVRGKGCEGDTGDRRKGEGRRLVVGLFTTDLGVHDGEGDLVVFGGGCLVGFGRKRGEEDGEKERCDR</sequence>
<gene>
    <name evidence="2" type="ORF">HAX54_035546</name>
</gene>